<dbReference type="InterPro" id="IPR033985">
    <property type="entry name" value="SusD-like_N"/>
</dbReference>
<evidence type="ECO:0000256" key="1">
    <source>
        <dbReference type="ARBA" id="ARBA00004442"/>
    </source>
</evidence>
<evidence type="ECO:0000259" key="7">
    <source>
        <dbReference type="Pfam" id="PF14322"/>
    </source>
</evidence>
<evidence type="ECO:0000256" key="4">
    <source>
        <dbReference type="ARBA" id="ARBA00023136"/>
    </source>
</evidence>
<dbReference type="GO" id="GO:0009279">
    <property type="term" value="C:cell outer membrane"/>
    <property type="evidence" value="ECO:0007669"/>
    <property type="project" value="UniProtKB-SubCell"/>
</dbReference>
<dbReference type="InterPro" id="IPR012944">
    <property type="entry name" value="SusD_RagB_dom"/>
</dbReference>
<gene>
    <name evidence="8" type="ORF">NCTC11388_03143</name>
</gene>
<evidence type="ECO:0000256" key="3">
    <source>
        <dbReference type="ARBA" id="ARBA00022729"/>
    </source>
</evidence>
<dbReference type="EMBL" id="UGYW01000002">
    <property type="protein sequence ID" value="SUJ21494.1"/>
    <property type="molecule type" value="Genomic_DNA"/>
</dbReference>
<dbReference type="Gene3D" id="1.25.40.390">
    <property type="match status" value="1"/>
</dbReference>
<dbReference type="SUPFAM" id="SSF48452">
    <property type="entry name" value="TPR-like"/>
    <property type="match status" value="1"/>
</dbReference>
<dbReference type="RefSeq" id="WP_115170767.1">
    <property type="nucleotide sequence ID" value="NZ_UGYW01000002.1"/>
</dbReference>
<organism evidence="8 9">
    <name type="scientific">Sphingobacterium spiritivorum</name>
    <name type="common">Flavobacterium spiritivorum</name>
    <dbReference type="NCBI Taxonomy" id="258"/>
    <lineage>
        <taxon>Bacteria</taxon>
        <taxon>Pseudomonadati</taxon>
        <taxon>Bacteroidota</taxon>
        <taxon>Sphingobacteriia</taxon>
        <taxon>Sphingobacteriales</taxon>
        <taxon>Sphingobacteriaceae</taxon>
        <taxon>Sphingobacterium</taxon>
    </lineage>
</organism>
<accession>A0A380CJ36</accession>
<dbReference type="Pfam" id="PF07980">
    <property type="entry name" value="SusD_RagB"/>
    <property type="match status" value="2"/>
</dbReference>
<evidence type="ECO:0000256" key="2">
    <source>
        <dbReference type="ARBA" id="ARBA00006275"/>
    </source>
</evidence>
<proteinExistence type="inferred from homology"/>
<name>A0A380CJ36_SPHSI</name>
<evidence type="ECO:0000256" key="5">
    <source>
        <dbReference type="ARBA" id="ARBA00023237"/>
    </source>
</evidence>
<comment type="subcellular location">
    <subcellularLocation>
        <location evidence="1">Cell outer membrane</location>
    </subcellularLocation>
</comment>
<dbReference type="AlphaFoldDB" id="A0A380CJ36"/>
<keyword evidence="4" id="KW-0472">Membrane</keyword>
<dbReference type="CDD" id="cd08977">
    <property type="entry name" value="SusD"/>
    <property type="match status" value="1"/>
</dbReference>
<keyword evidence="3" id="KW-0732">Signal</keyword>
<dbReference type="Pfam" id="PF14322">
    <property type="entry name" value="SusD-like_3"/>
    <property type="match status" value="1"/>
</dbReference>
<dbReference type="InterPro" id="IPR011990">
    <property type="entry name" value="TPR-like_helical_dom_sf"/>
</dbReference>
<feature type="domain" description="RagB/SusD" evidence="6">
    <location>
        <begin position="520"/>
        <end position="612"/>
    </location>
</feature>
<sequence>MKKILISLVIGAAALTSCNKFLEILPTSTVAPQNFFRNEAEAEMALTGVYDILAKSGTYGRTIYFELDIADDSFVALSSWTQDLALFNYNPSDTKVTDLWNYLYTGINRANTLLDNIDRVDMDATKRKAIEGQALFLRAYYYFILTNYWGNIPVRTTATSSVTDNDLEFTPYSEVYKMIVADMEKAADMVNPASAYGHAGRVTKQTVWGILARVNLKMGGAPLHDQSRYAEAKKWAEKVILGGGNALNPDFREVFKNMSKGTYDVKESMWEVEFNRYNGTQNEEGSLGSINGIAASATTPWGFSYGAKHAIPYYFNMFENYPMTINGVSQILSPDMRRDWTIGSYYYSGNLKAGYNGTQIYNRMDAKWRREYEPTDPKFNGTTTINFPLLRYSDVLLMYAEADNELNGPQSQAIEYVNQVRRRAYGKTLGNGVYYVTVDNGGTGYTQEPQVNIVGGGGYDAEARAVISAGKVTSIMLLNPGQGFTSVPNVVIAGNGTGATATATLDPRATVNADLKTNETLDKVAFRLAVRRERALELGYEGLRRFDLVRWGDYISTMKNVAVHIKGTATGTSATYAYASRHGDNISQRDTLLAVPSREIQMNKKAKQNNGW</sequence>
<dbReference type="Proteomes" id="UP000254893">
    <property type="component" value="Unassembled WGS sequence"/>
</dbReference>
<keyword evidence="5" id="KW-0998">Cell outer membrane</keyword>
<feature type="domain" description="SusD-like N-terminal" evidence="7">
    <location>
        <begin position="20"/>
        <end position="216"/>
    </location>
</feature>
<evidence type="ECO:0000313" key="9">
    <source>
        <dbReference type="Proteomes" id="UP000254893"/>
    </source>
</evidence>
<evidence type="ECO:0000313" key="8">
    <source>
        <dbReference type="EMBL" id="SUJ21494.1"/>
    </source>
</evidence>
<protein>
    <submittedName>
        <fullName evidence="8">SusD family</fullName>
    </submittedName>
</protein>
<dbReference type="PROSITE" id="PS51257">
    <property type="entry name" value="PROKAR_LIPOPROTEIN"/>
    <property type="match status" value="1"/>
</dbReference>
<feature type="domain" description="RagB/SusD" evidence="6">
    <location>
        <begin position="356"/>
        <end position="426"/>
    </location>
</feature>
<evidence type="ECO:0000259" key="6">
    <source>
        <dbReference type="Pfam" id="PF07980"/>
    </source>
</evidence>
<comment type="similarity">
    <text evidence="2">Belongs to the SusD family.</text>
</comment>
<reference evidence="8 9" key="1">
    <citation type="submission" date="2018-06" db="EMBL/GenBank/DDBJ databases">
        <authorList>
            <consortium name="Pathogen Informatics"/>
            <person name="Doyle S."/>
        </authorList>
    </citation>
    <scope>NUCLEOTIDE SEQUENCE [LARGE SCALE GENOMIC DNA]</scope>
    <source>
        <strain evidence="8 9">NCTC11388</strain>
    </source>
</reference>